<gene>
    <name evidence="1" type="ORF">C3747_317g11</name>
</gene>
<name>A0A2V2V863_TRYCR</name>
<comment type="caution">
    <text evidence="1">The sequence shown here is derived from an EMBL/GenBank/DDBJ whole genome shotgun (WGS) entry which is preliminary data.</text>
</comment>
<accession>A0A2V2V863</accession>
<reference evidence="1 2" key="1">
    <citation type="journal article" date="2018" name="Microb. Genom.">
        <title>Expanding an expanded genome: long-read sequencing of Trypanosoma cruzi.</title>
        <authorList>
            <person name="Berna L."/>
            <person name="Rodriguez M."/>
            <person name="Chiribao M.L."/>
            <person name="Parodi-Talice A."/>
            <person name="Pita S."/>
            <person name="Rijo G."/>
            <person name="Alvarez-Valin F."/>
            <person name="Robello C."/>
        </authorList>
    </citation>
    <scope>NUCLEOTIDE SEQUENCE [LARGE SCALE GENOMIC DNA]</scope>
    <source>
        <strain evidence="1 2">TCC</strain>
    </source>
</reference>
<dbReference type="VEuPathDB" id="TriTrypDB:TcCLB.507521.115"/>
<dbReference type="VEuPathDB" id="TriTrypDB:ECC02_010025"/>
<protein>
    <submittedName>
        <fullName evidence="1">Uncharacterized protein</fullName>
    </submittedName>
</protein>
<proteinExistence type="predicted"/>
<evidence type="ECO:0000313" key="1">
    <source>
        <dbReference type="EMBL" id="PWU92549.1"/>
    </source>
</evidence>
<dbReference type="Proteomes" id="UP000246078">
    <property type="component" value="Unassembled WGS sequence"/>
</dbReference>
<dbReference type="VEuPathDB" id="TriTrypDB:BCY84_17943"/>
<dbReference type="VEuPathDB" id="TriTrypDB:C4B63_6g593"/>
<organism evidence="1 2">
    <name type="scientific">Trypanosoma cruzi</name>
    <dbReference type="NCBI Taxonomy" id="5693"/>
    <lineage>
        <taxon>Eukaryota</taxon>
        <taxon>Discoba</taxon>
        <taxon>Euglenozoa</taxon>
        <taxon>Kinetoplastea</taxon>
        <taxon>Metakinetoplastina</taxon>
        <taxon>Trypanosomatida</taxon>
        <taxon>Trypanosomatidae</taxon>
        <taxon>Trypanosoma</taxon>
        <taxon>Schizotrypanum</taxon>
    </lineage>
</organism>
<sequence length="208" mass="22604">MDGTVTCSWRVHRHDCPPPNLMFCEDAQSARMHAEAVAASRADGNTNTTAVVLDDENEAAAAPWMTLQLQNPLRHLVVLSNARVLEVHVGESAIYTHKGVAVAAGLFLHDTECNAVAGQTLKLKFFARKAKHVIDLVALSLVFDFVGPDDKSGGHDGHVADAASTVESRLRQLEMLLHTSMKSVVLRLKELEARIGALESRGCDEQQC</sequence>
<evidence type="ECO:0000313" key="2">
    <source>
        <dbReference type="Proteomes" id="UP000246078"/>
    </source>
</evidence>
<dbReference type="VEuPathDB" id="TriTrypDB:TcBrA4_0080170"/>
<dbReference type="VEuPathDB" id="TriTrypDB:TcCL_NonESM05799"/>
<dbReference type="VEuPathDB" id="TriTrypDB:C3747_317g11"/>
<dbReference type="VEuPathDB" id="TriTrypDB:TcG_07919"/>
<dbReference type="AlphaFoldDB" id="A0A2V2V863"/>
<dbReference type="EMBL" id="PRFC01000317">
    <property type="protein sequence ID" value="PWU92549.1"/>
    <property type="molecule type" value="Genomic_DNA"/>
</dbReference>
<dbReference type="VEuPathDB" id="TriTrypDB:TCDM_09786"/>